<evidence type="ECO:0000256" key="3">
    <source>
        <dbReference type="ARBA" id="ARBA00023163"/>
    </source>
</evidence>
<reference evidence="5 6" key="1">
    <citation type="submission" date="2018-10" db="EMBL/GenBank/DDBJ databases">
        <title>Robbsia sp. DHC34, isolated from soil.</title>
        <authorList>
            <person name="Gao Z.-H."/>
            <person name="Qiu L.-H."/>
        </authorList>
    </citation>
    <scope>NUCLEOTIDE SEQUENCE [LARGE SCALE GENOMIC DNA]</scope>
    <source>
        <strain evidence="5 6">DHC34</strain>
    </source>
</reference>
<dbReference type="Proteomes" id="UP000270342">
    <property type="component" value="Unassembled WGS sequence"/>
</dbReference>
<name>A0A494XVB2_9BURK</name>
<sequence>MPKRSEPNNTARTDRRLFAAPMDSVSSRVGVRASDGTAAHAGNPTREIKMVQALPQIESRRLYRQIAELIGGYIDSGHYPPGTLLPAERELAQQLGVSRASVREALIALEVEGRVSVKVGNGVTVLDAPRPDDGAADAAPASAPRYWDDVGPLELLDARILIESENAALAARHATAGDIAELEAHLAALAVEHRELHHDQPADRRFHLKIAEMTGNPAMVRMVAMLLDQRDSPVFARFEDHFVTPRLFEDINQNHRGILDAIRAADAPGARAAMKRHLRALKQEFTRALSSFSAQAGADDDAT</sequence>
<dbReference type="InterPro" id="IPR008920">
    <property type="entry name" value="TF_FadR/GntR_C"/>
</dbReference>
<dbReference type="GO" id="GO:0003700">
    <property type="term" value="F:DNA-binding transcription factor activity"/>
    <property type="evidence" value="ECO:0007669"/>
    <property type="project" value="InterPro"/>
</dbReference>
<comment type="caution">
    <text evidence="5">The sequence shown here is derived from an EMBL/GenBank/DDBJ whole genome shotgun (WGS) entry which is preliminary data.</text>
</comment>
<dbReference type="InterPro" id="IPR011711">
    <property type="entry name" value="GntR_C"/>
</dbReference>
<keyword evidence="3" id="KW-0804">Transcription</keyword>
<evidence type="ECO:0000256" key="2">
    <source>
        <dbReference type="ARBA" id="ARBA00023125"/>
    </source>
</evidence>
<keyword evidence="6" id="KW-1185">Reference proteome</keyword>
<dbReference type="Pfam" id="PF00392">
    <property type="entry name" value="GntR"/>
    <property type="match status" value="1"/>
</dbReference>
<dbReference type="PANTHER" id="PTHR43537:SF5">
    <property type="entry name" value="UXU OPERON TRANSCRIPTIONAL REGULATOR"/>
    <property type="match status" value="1"/>
</dbReference>
<dbReference type="PANTHER" id="PTHR43537">
    <property type="entry name" value="TRANSCRIPTIONAL REGULATOR, GNTR FAMILY"/>
    <property type="match status" value="1"/>
</dbReference>
<dbReference type="EMBL" id="RBZU01000005">
    <property type="protein sequence ID" value="RKP54553.1"/>
    <property type="molecule type" value="Genomic_DNA"/>
</dbReference>
<dbReference type="Gene3D" id="1.20.120.530">
    <property type="entry name" value="GntR ligand-binding domain-like"/>
    <property type="match status" value="1"/>
</dbReference>
<proteinExistence type="predicted"/>
<evidence type="ECO:0000259" key="4">
    <source>
        <dbReference type="PROSITE" id="PS50949"/>
    </source>
</evidence>
<accession>A0A494XVB2</accession>
<gene>
    <name evidence="5" type="ORF">D7S86_12795</name>
</gene>
<protein>
    <submittedName>
        <fullName evidence="5">FadR family transcriptional regulator</fullName>
    </submittedName>
</protein>
<dbReference type="InterPro" id="IPR000524">
    <property type="entry name" value="Tscrpt_reg_HTH_GntR"/>
</dbReference>
<feature type="domain" description="HTH gntR-type" evidence="4">
    <location>
        <begin position="60"/>
        <end position="128"/>
    </location>
</feature>
<dbReference type="SUPFAM" id="SSF46785">
    <property type="entry name" value="Winged helix' DNA-binding domain"/>
    <property type="match status" value="1"/>
</dbReference>
<dbReference type="InterPro" id="IPR036390">
    <property type="entry name" value="WH_DNA-bd_sf"/>
</dbReference>
<organism evidence="5 6">
    <name type="scientific">Pararobbsia silviterrae</name>
    <dbReference type="NCBI Taxonomy" id="1792498"/>
    <lineage>
        <taxon>Bacteria</taxon>
        <taxon>Pseudomonadati</taxon>
        <taxon>Pseudomonadota</taxon>
        <taxon>Betaproteobacteria</taxon>
        <taxon>Burkholderiales</taxon>
        <taxon>Burkholderiaceae</taxon>
        <taxon>Pararobbsia</taxon>
    </lineage>
</organism>
<dbReference type="PROSITE" id="PS50949">
    <property type="entry name" value="HTH_GNTR"/>
    <property type="match status" value="1"/>
</dbReference>
<evidence type="ECO:0000313" key="5">
    <source>
        <dbReference type="EMBL" id="RKP54553.1"/>
    </source>
</evidence>
<dbReference type="Pfam" id="PF07729">
    <property type="entry name" value="FCD"/>
    <property type="match status" value="1"/>
</dbReference>
<dbReference type="AlphaFoldDB" id="A0A494XVB2"/>
<keyword evidence="2" id="KW-0238">DNA-binding</keyword>
<dbReference type="GO" id="GO:0003677">
    <property type="term" value="F:DNA binding"/>
    <property type="evidence" value="ECO:0007669"/>
    <property type="project" value="UniProtKB-KW"/>
</dbReference>
<dbReference type="Gene3D" id="1.10.10.10">
    <property type="entry name" value="Winged helix-like DNA-binding domain superfamily/Winged helix DNA-binding domain"/>
    <property type="match status" value="1"/>
</dbReference>
<dbReference type="SMART" id="SM00895">
    <property type="entry name" value="FCD"/>
    <property type="match status" value="1"/>
</dbReference>
<dbReference type="CDD" id="cd07377">
    <property type="entry name" value="WHTH_GntR"/>
    <property type="match status" value="1"/>
</dbReference>
<dbReference type="SMART" id="SM00345">
    <property type="entry name" value="HTH_GNTR"/>
    <property type="match status" value="1"/>
</dbReference>
<dbReference type="InterPro" id="IPR036388">
    <property type="entry name" value="WH-like_DNA-bd_sf"/>
</dbReference>
<evidence type="ECO:0000313" key="6">
    <source>
        <dbReference type="Proteomes" id="UP000270342"/>
    </source>
</evidence>
<evidence type="ECO:0000256" key="1">
    <source>
        <dbReference type="ARBA" id="ARBA00023015"/>
    </source>
</evidence>
<keyword evidence="1" id="KW-0805">Transcription regulation</keyword>
<dbReference type="PRINTS" id="PR00035">
    <property type="entry name" value="HTHGNTR"/>
</dbReference>
<dbReference type="SUPFAM" id="SSF48008">
    <property type="entry name" value="GntR ligand-binding domain-like"/>
    <property type="match status" value="1"/>
</dbReference>